<dbReference type="AlphaFoldDB" id="A0AAU8PT15"/>
<dbReference type="Gene3D" id="3.30.420.480">
    <property type="entry name" value="Domain of unknown function (DUF4445)"/>
    <property type="match status" value="1"/>
</dbReference>
<dbReference type="Gene3D" id="3.30.70.20">
    <property type="match status" value="1"/>
</dbReference>
<organism evidence="5 6">
    <name type="scientific">Desulfofundulus kuznetsovii (strain DSM 6115 / VKM B-1805 / 17)</name>
    <name type="common">Desulfotomaculum kuznetsovii</name>
    <dbReference type="NCBI Taxonomy" id="760568"/>
    <lineage>
        <taxon>Bacteria</taxon>
        <taxon>Bacillati</taxon>
        <taxon>Bacillota</taxon>
        <taxon>Clostridia</taxon>
        <taxon>Eubacteriales</taxon>
        <taxon>Peptococcaceae</taxon>
        <taxon>Desulfofundulus</taxon>
    </lineage>
</organism>
<dbReference type="InterPro" id="IPR052911">
    <property type="entry name" value="Corrinoid_activation_enz"/>
</dbReference>
<sequence>MAYGIALDLGTSGFRGQAIELDSGDVVATVITSRHPVPGANVMDHLNFAVDFGLEIAHNLVVSAVNQIIERLGVPLEKVTRLAVCGNPIQLSLFEEIEIRDLAYAGERKKRALGVIPPSRDAKILPANQIRGLALLPDAEVYIPPAVRHEIGADALAMMIFSGLLDRSEITLVTDYGTNAEMALKVGDEIFTGSCAAGPALEGQHINYGMLAAPGAISDVCAEGPGHRSYVLDENLIPQAGDLNDLARGTVLEKGSLNATGITGTGVVALIYEGLRASLIRLPEIKVSNGLLHLANGVTFSKRDLEEAGKAIGALRAGYLTLAKEAGIAVKDIHCAYMAGASGTYVDAFKAHQIGMVPPAVKKIYQIGNTSLALARQLVRQPALLSELQDLAGKLRARHCMFGMSKDFANAYLLELSFWGEGMPWEQYWKLAKSFKLPELPLPEGAPEIHRIVSRDIEVLGQRGLNVIEQVGHVYHAFFPGCQLCGLCVEECPEKALDTSETNENRGGLLCLRADRCNGTACLRCERVCPEKIFSLKKFLVCLQDDR</sequence>
<evidence type="ECO:0000313" key="5">
    <source>
        <dbReference type="EMBL" id="AEG13704.1"/>
    </source>
</evidence>
<dbReference type="InterPro" id="IPR027980">
    <property type="entry name" value="RACo_C"/>
</dbReference>
<dbReference type="PANTHER" id="PTHR42895:SF2">
    <property type="entry name" value="IRON-SULFUR CLUSTER PROTEIN"/>
    <property type="match status" value="1"/>
</dbReference>
<dbReference type="SUPFAM" id="SSF54862">
    <property type="entry name" value="4Fe-4S ferredoxins"/>
    <property type="match status" value="1"/>
</dbReference>
<evidence type="ECO:0000259" key="4">
    <source>
        <dbReference type="PROSITE" id="PS51379"/>
    </source>
</evidence>
<dbReference type="InterPro" id="IPR041414">
    <property type="entry name" value="Raco-like_middle"/>
</dbReference>
<keyword evidence="1" id="KW-0479">Metal-binding</keyword>
<keyword evidence="2" id="KW-0408">Iron</keyword>
<evidence type="ECO:0000256" key="3">
    <source>
        <dbReference type="ARBA" id="ARBA00023014"/>
    </source>
</evidence>
<dbReference type="InterPro" id="IPR017900">
    <property type="entry name" value="4Fe4S_Fe_S_CS"/>
</dbReference>
<dbReference type="GO" id="GO:0051536">
    <property type="term" value="F:iron-sulfur cluster binding"/>
    <property type="evidence" value="ECO:0007669"/>
    <property type="project" value="UniProtKB-KW"/>
</dbReference>
<keyword evidence="6" id="KW-1185">Reference proteome</keyword>
<name>A0AAU8PT15_DESK7</name>
<dbReference type="NCBIfam" id="TIGR04270">
    <property type="entry name" value="Rama_corrin_act"/>
    <property type="match status" value="1"/>
</dbReference>
<feature type="domain" description="4Fe-4S ferredoxin-type" evidence="4">
    <location>
        <begin position="508"/>
        <end position="539"/>
    </location>
</feature>
<dbReference type="EMBL" id="CP002770">
    <property type="protein sequence ID" value="AEG13704.1"/>
    <property type="molecule type" value="Genomic_DNA"/>
</dbReference>
<dbReference type="RefSeq" id="WP_013821219.1">
    <property type="nucleotide sequence ID" value="NC_015573.1"/>
</dbReference>
<evidence type="ECO:0000256" key="2">
    <source>
        <dbReference type="ARBA" id="ARBA00023004"/>
    </source>
</evidence>
<dbReference type="PANTHER" id="PTHR42895">
    <property type="entry name" value="IRON-SULFUR CLUSTER-BINDING PROTEIN-RELATED"/>
    <property type="match status" value="1"/>
</dbReference>
<evidence type="ECO:0000256" key="1">
    <source>
        <dbReference type="ARBA" id="ARBA00022723"/>
    </source>
</evidence>
<dbReference type="PROSITE" id="PS51379">
    <property type="entry name" value="4FE4S_FER_2"/>
    <property type="match status" value="2"/>
</dbReference>
<dbReference type="Proteomes" id="UP000009229">
    <property type="component" value="Chromosome"/>
</dbReference>
<dbReference type="InterPro" id="IPR042259">
    <property type="entry name" value="Raco-like_middle_sf"/>
</dbReference>
<dbReference type="InterPro" id="IPR026339">
    <property type="entry name" value="RamA_corrin_act"/>
</dbReference>
<protein>
    <submittedName>
        <fullName evidence="5">4Fe-4S ferredoxin iron-sulfur binding domain-containing protein</fullName>
    </submittedName>
</protein>
<dbReference type="KEGG" id="dku:Desku_0054"/>
<feature type="domain" description="4Fe-4S ferredoxin-type" evidence="4">
    <location>
        <begin position="472"/>
        <end position="502"/>
    </location>
</feature>
<reference evidence="6" key="1">
    <citation type="submission" date="2011-05" db="EMBL/GenBank/DDBJ databases">
        <title>Complete sequence of Desulfotomaculum kuznetsovii DSM 6115.</title>
        <authorList>
            <person name="Lucas S."/>
            <person name="Han J."/>
            <person name="Lapidus A."/>
            <person name="Cheng J.-F."/>
            <person name="Goodwin L."/>
            <person name="Pitluck S."/>
            <person name="Peters L."/>
            <person name="Mikhailova N."/>
            <person name="Lu M."/>
            <person name="Saunders E."/>
            <person name="Han C."/>
            <person name="Tapia R."/>
            <person name="Land M."/>
            <person name="Hauser L."/>
            <person name="Kyrpides N."/>
            <person name="Ivanova N."/>
            <person name="Pagani I."/>
            <person name="Nazina T."/>
            <person name="Ivanova A."/>
            <person name="Parshina S."/>
            <person name="Kuever J."/>
            <person name="Muyzer G."/>
            <person name="Plugge C."/>
            <person name="Stams A."/>
            <person name="Woyke T."/>
        </authorList>
    </citation>
    <scope>NUCLEOTIDE SEQUENCE [LARGE SCALE GENOMIC DNA]</scope>
    <source>
        <strain evidence="6">DSM 6115 / VKM B-1805 / 17</strain>
    </source>
</reference>
<dbReference type="GO" id="GO:0046872">
    <property type="term" value="F:metal ion binding"/>
    <property type="evidence" value="ECO:0007669"/>
    <property type="project" value="UniProtKB-KW"/>
</dbReference>
<dbReference type="Pfam" id="PF17651">
    <property type="entry name" value="Raco_middle"/>
    <property type="match status" value="1"/>
</dbReference>
<keyword evidence="3" id="KW-0411">Iron-sulfur</keyword>
<proteinExistence type="predicted"/>
<dbReference type="Pfam" id="PF14574">
    <property type="entry name" value="RACo_C_ter"/>
    <property type="match status" value="1"/>
</dbReference>
<dbReference type="InterPro" id="IPR017896">
    <property type="entry name" value="4Fe4S_Fe-S-bd"/>
</dbReference>
<gene>
    <name evidence="5" type="ordered locus">Desku_0054</name>
</gene>
<evidence type="ECO:0000313" key="6">
    <source>
        <dbReference type="Proteomes" id="UP000009229"/>
    </source>
</evidence>
<accession>A0AAU8PT15</accession>
<dbReference type="Pfam" id="PF12838">
    <property type="entry name" value="Fer4_7"/>
    <property type="match status" value="1"/>
</dbReference>
<dbReference type="PROSITE" id="PS00198">
    <property type="entry name" value="4FE4S_FER_1"/>
    <property type="match status" value="1"/>
</dbReference>